<proteinExistence type="predicted"/>
<dbReference type="Pfam" id="PF11985">
    <property type="entry name" value="Phage_Mu_Gp27"/>
    <property type="match status" value="1"/>
</dbReference>
<sequence>MQPRVWRRSPVSAALRHGDAMARPSSIDKLPQEVQEEIGRLRGNGRTIDEILNKLRELDVDVSRSALGRHVQNLDQVAERLRRTRSISEGLIGKLGDQAGSKLAQLNIELMQNAVFELTVDPETGDTVQMDAKAANFLAGALHKLSAAAKTDMDLRVAIRKEVEAEMEKAKRAQADAAAEAAAQRGMTDDDVAFLRAQILGIKMDGRAA</sequence>
<evidence type="ECO:0000313" key="2">
    <source>
        <dbReference type="Proteomes" id="UP000234752"/>
    </source>
</evidence>
<keyword evidence="2" id="KW-1185">Reference proteome</keyword>
<dbReference type="Proteomes" id="UP000234752">
    <property type="component" value="Chromosome eg_1"/>
</dbReference>
<accession>A0A2K9NDU1</accession>
<dbReference type="EMBL" id="CP025611">
    <property type="protein sequence ID" value="AUN31249.1"/>
    <property type="molecule type" value="Genomic_DNA"/>
</dbReference>
<evidence type="ECO:0000313" key="1">
    <source>
        <dbReference type="EMBL" id="AUN31249.1"/>
    </source>
</evidence>
<organism evidence="1 2">
    <name type="scientific">Niveispirillum cyanobacteriorum</name>
    <dbReference type="NCBI Taxonomy" id="1612173"/>
    <lineage>
        <taxon>Bacteria</taxon>
        <taxon>Pseudomonadati</taxon>
        <taxon>Pseudomonadota</taxon>
        <taxon>Alphaproteobacteria</taxon>
        <taxon>Rhodospirillales</taxon>
        <taxon>Azospirillaceae</taxon>
        <taxon>Niveispirillum</taxon>
    </lineage>
</organism>
<name>A0A2K9NDU1_9PROT</name>
<dbReference type="KEGG" id="ncb:C0V82_14155"/>
<protein>
    <recommendedName>
        <fullName evidence="3">DUF3486 family protein</fullName>
    </recommendedName>
</protein>
<dbReference type="InterPro" id="IPR021874">
    <property type="entry name" value="Phage_Mu_Gp27"/>
</dbReference>
<gene>
    <name evidence="1" type="ORF">C0V82_14155</name>
</gene>
<dbReference type="AlphaFoldDB" id="A0A2K9NDU1"/>
<reference evidence="1 2" key="1">
    <citation type="submission" date="2017-12" db="EMBL/GenBank/DDBJ databases">
        <title>Genomes of bacteria within cyanobacterial aggregates.</title>
        <authorList>
            <person name="Cai H."/>
        </authorList>
    </citation>
    <scope>NUCLEOTIDE SEQUENCE [LARGE SCALE GENOMIC DNA]</scope>
    <source>
        <strain evidence="1 2">TH16</strain>
    </source>
</reference>
<evidence type="ECO:0008006" key="3">
    <source>
        <dbReference type="Google" id="ProtNLM"/>
    </source>
</evidence>